<organism evidence="8 9">
    <name type="scientific">Dimorphilus gyrociliatus</name>
    <dbReference type="NCBI Taxonomy" id="2664684"/>
    <lineage>
        <taxon>Eukaryota</taxon>
        <taxon>Metazoa</taxon>
        <taxon>Spiralia</taxon>
        <taxon>Lophotrochozoa</taxon>
        <taxon>Annelida</taxon>
        <taxon>Polychaeta</taxon>
        <taxon>Polychaeta incertae sedis</taxon>
        <taxon>Dinophilidae</taxon>
        <taxon>Dimorphilus</taxon>
    </lineage>
</organism>
<feature type="domain" description="RING-type" evidence="5">
    <location>
        <begin position="141"/>
        <end position="184"/>
    </location>
</feature>
<dbReference type="SUPFAM" id="SSF161219">
    <property type="entry name" value="CHY zinc finger-like"/>
    <property type="match status" value="1"/>
</dbReference>
<evidence type="ECO:0000256" key="4">
    <source>
        <dbReference type="PROSITE-ProRule" id="PRU00601"/>
    </source>
</evidence>
<dbReference type="SUPFAM" id="SSF161245">
    <property type="entry name" value="Zinc hairpin stack"/>
    <property type="match status" value="1"/>
</dbReference>
<name>A0A7I8W8S7_9ANNE</name>
<keyword evidence="9" id="KW-1185">Reference proteome</keyword>
<feature type="domain" description="CTCHY-type" evidence="7">
    <location>
        <begin position="77"/>
        <end position="140"/>
    </location>
</feature>
<evidence type="ECO:0000256" key="2">
    <source>
        <dbReference type="ARBA" id="ARBA00022771"/>
    </source>
</evidence>
<dbReference type="PROSITE" id="PS50089">
    <property type="entry name" value="ZF_RING_2"/>
    <property type="match status" value="1"/>
</dbReference>
<dbReference type="Pfam" id="PF05495">
    <property type="entry name" value="zf-CHY"/>
    <property type="match status" value="1"/>
</dbReference>
<accession>A0A7I8W8S7</accession>
<dbReference type="InterPro" id="IPR037275">
    <property type="entry name" value="Znf_CTCHY_sf"/>
</dbReference>
<dbReference type="InterPro" id="IPR001841">
    <property type="entry name" value="Znf_RING"/>
</dbReference>
<protein>
    <submittedName>
        <fullName evidence="8">DgyrCDS12797</fullName>
    </submittedName>
</protein>
<reference evidence="8 9" key="1">
    <citation type="submission" date="2020-08" db="EMBL/GenBank/DDBJ databases">
        <authorList>
            <person name="Hejnol A."/>
        </authorList>
    </citation>
    <scope>NUCLEOTIDE SEQUENCE [LARGE SCALE GENOMIC DNA]</scope>
</reference>
<evidence type="ECO:0000313" key="9">
    <source>
        <dbReference type="Proteomes" id="UP000549394"/>
    </source>
</evidence>
<dbReference type="GO" id="GO:0016567">
    <property type="term" value="P:protein ubiquitination"/>
    <property type="evidence" value="ECO:0007669"/>
    <property type="project" value="TreeGrafter"/>
</dbReference>
<dbReference type="GO" id="GO:0005634">
    <property type="term" value="C:nucleus"/>
    <property type="evidence" value="ECO:0007669"/>
    <property type="project" value="TreeGrafter"/>
</dbReference>
<comment type="caution">
    <text evidence="8">The sequence shown here is derived from an EMBL/GenBank/DDBJ whole genome shotgun (WGS) entry which is preliminary data.</text>
</comment>
<dbReference type="SUPFAM" id="SSF57850">
    <property type="entry name" value="RING/U-box"/>
    <property type="match status" value="1"/>
</dbReference>
<dbReference type="GO" id="GO:0061630">
    <property type="term" value="F:ubiquitin protein ligase activity"/>
    <property type="evidence" value="ECO:0007669"/>
    <property type="project" value="TreeGrafter"/>
</dbReference>
<dbReference type="InterPro" id="IPR008913">
    <property type="entry name" value="Znf_CHY"/>
</dbReference>
<dbReference type="GO" id="GO:0006511">
    <property type="term" value="P:ubiquitin-dependent protein catabolic process"/>
    <property type="evidence" value="ECO:0007669"/>
    <property type="project" value="TreeGrafter"/>
</dbReference>
<dbReference type="PROSITE" id="PS51266">
    <property type="entry name" value="ZF_CHY"/>
    <property type="match status" value="1"/>
</dbReference>
<dbReference type="Pfam" id="PF14599">
    <property type="entry name" value="zinc_ribbon_6"/>
    <property type="match status" value="1"/>
</dbReference>
<evidence type="ECO:0000259" key="5">
    <source>
        <dbReference type="PROSITE" id="PS50089"/>
    </source>
</evidence>
<evidence type="ECO:0000256" key="1">
    <source>
        <dbReference type="ARBA" id="ARBA00022723"/>
    </source>
</evidence>
<evidence type="ECO:0000259" key="7">
    <source>
        <dbReference type="PROSITE" id="PS51270"/>
    </source>
</evidence>
<dbReference type="GO" id="GO:0008270">
    <property type="term" value="F:zinc ion binding"/>
    <property type="evidence" value="ECO:0007669"/>
    <property type="project" value="UniProtKB-KW"/>
</dbReference>
<dbReference type="PROSITE" id="PS51270">
    <property type="entry name" value="ZF_CTCHY"/>
    <property type="match status" value="1"/>
</dbReference>
<dbReference type="Gene3D" id="3.30.40.10">
    <property type="entry name" value="Zinc/RING finger domain, C3HC4 (zinc finger)"/>
    <property type="match status" value="1"/>
</dbReference>
<dbReference type="InterPro" id="IPR013083">
    <property type="entry name" value="Znf_RING/FYVE/PHD"/>
</dbReference>
<evidence type="ECO:0000256" key="3">
    <source>
        <dbReference type="ARBA" id="ARBA00022833"/>
    </source>
</evidence>
<dbReference type="OrthoDB" id="411372at2759"/>
<feature type="domain" description="CHY-type" evidence="6">
    <location>
        <begin position="8"/>
        <end position="75"/>
    </location>
</feature>
<dbReference type="Gene3D" id="2.20.28.10">
    <property type="match status" value="1"/>
</dbReference>
<dbReference type="InterPro" id="IPR039512">
    <property type="entry name" value="RCHY1_zinc-ribbon"/>
</dbReference>
<evidence type="ECO:0000259" key="6">
    <source>
        <dbReference type="PROSITE" id="PS51266"/>
    </source>
</evidence>
<dbReference type="InterPro" id="IPR037274">
    <property type="entry name" value="Znf_CHY_sf"/>
</dbReference>
<dbReference type="AlphaFoldDB" id="A0A7I8W8S7"/>
<dbReference type="EMBL" id="CAJFCJ010000021">
    <property type="protein sequence ID" value="CAD5124518.1"/>
    <property type="molecule type" value="Genomic_DNA"/>
</dbReference>
<keyword evidence="2 4" id="KW-0863">Zinc-finger</keyword>
<proteinExistence type="predicted"/>
<dbReference type="PANTHER" id="PTHR21319:SF53">
    <property type="entry name" value="RING FINGER AND CHY ZINC FINGER DOMAIN-CONTAINING PROTEIN 1"/>
    <property type="match status" value="1"/>
</dbReference>
<sequence length="268" mass="30756">MSKGNNDDRAERDGCAHYERKCALISPCCKKPYVCRLCHDENENHELNRKEVVTIKCLKCSVYQEVQSSCEDCGTDFATYFCKICRMFDSKDDGKFHCIGCGICRKGGKENYTHCDNCGYCLSNKSFKEHKCISNVSLDNCTVCLESLHNSIKPFITLRCSHLIHEHCERQMAEKGLFRCPLCNESMADMTSFWKQLDNEIEQTEMPEEYVNLEVWINCGDCHKKSKTKFHIVGLKCAECGSYNTVETSGRETRENNENLEETEATDD</sequence>
<dbReference type="Proteomes" id="UP000549394">
    <property type="component" value="Unassembled WGS sequence"/>
</dbReference>
<gene>
    <name evidence="8" type="ORF">DGYR_LOCUS12053</name>
</gene>
<keyword evidence="3" id="KW-0862">Zinc</keyword>
<keyword evidence="1" id="KW-0479">Metal-binding</keyword>
<dbReference type="PANTHER" id="PTHR21319">
    <property type="entry name" value="RING FINGER AND CHY ZINC FINGER DOMAIN-CONTAINING PROTEIN 1"/>
    <property type="match status" value="1"/>
</dbReference>
<evidence type="ECO:0000313" key="8">
    <source>
        <dbReference type="EMBL" id="CAD5124518.1"/>
    </source>
</evidence>
<dbReference type="InterPro" id="IPR017921">
    <property type="entry name" value="Znf_CTCHY"/>
</dbReference>